<dbReference type="InterPro" id="IPR029062">
    <property type="entry name" value="Class_I_gatase-like"/>
</dbReference>
<dbReference type="EMBL" id="KZ293644">
    <property type="protein sequence ID" value="PBL03789.1"/>
    <property type="molecule type" value="Genomic_DNA"/>
</dbReference>
<evidence type="ECO:0000256" key="1">
    <source>
        <dbReference type="SAM" id="SignalP"/>
    </source>
</evidence>
<evidence type="ECO:0000259" key="2">
    <source>
        <dbReference type="Pfam" id="PF06283"/>
    </source>
</evidence>
<keyword evidence="4" id="KW-1185">Reference proteome</keyword>
<dbReference type="InterPro" id="IPR029010">
    <property type="entry name" value="ThuA-like"/>
</dbReference>
<dbReference type="AlphaFoldDB" id="A0A2H3EMG0"/>
<gene>
    <name evidence="3" type="ORF">ARMGADRAFT_1022375</name>
</gene>
<dbReference type="PANTHER" id="PTHR40469">
    <property type="entry name" value="SECRETED GLYCOSYL HYDROLASE"/>
    <property type="match status" value="1"/>
</dbReference>
<feature type="signal peptide" evidence="1">
    <location>
        <begin position="1"/>
        <end position="27"/>
    </location>
</feature>
<dbReference type="InParanoid" id="A0A2H3EMG0"/>
<evidence type="ECO:0000313" key="4">
    <source>
        <dbReference type="Proteomes" id="UP000217790"/>
    </source>
</evidence>
<name>A0A2H3EMG0_ARMGA</name>
<reference evidence="4" key="1">
    <citation type="journal article" date="2017" name="Nat. Ecol. Evol.">
        <title>Genome expansion and lineage-specific genetic innovations in the forest pathogenic fungi Armillaria.</title>
        <authorList>
            <person name="Sipos G."/>
            <person name="Prasanna A.N."/>
            <person name="Walter M.C."/>
            <person name="O'Connor E."/>
            <person name="Balint B."/>
            <person name="Krizsan K."/>
            <person name="Kiss B."/>
            <person name="Hess J."/>
            <person name="Varga T."/>
            <person name="Slot J."/>
            <person name="Riley R."/>
            <person name="Boka B."/>
            <person name="Rigling D."/>
            <person name="Barry K."/>
            <person name="Lee J."/>
            <person name="Mihaltcheva S."/>
            <person name="LaButti K."/>
            <person name="Lipzen A."/>
            <person name="Waldron R."/>
            <person name="Moloney N.M."/>
            <person name="Sperisen C."/>
            <person name="Kredics L."/>
            <person name="Vagvoelgyi C."/>
            <person name="Patrignani A."/>
            <person name="Fitzpatrick D."/>
            <person name="Nagy I."/>
            <person name="Doyle S."/>
            <person name="Anderson J.B."/>
            <person name="Grigoriev I.V."/>
            <person name="Gueldener U."/>
            <person name="Muensterkoetter M."/>
            <person name="Nagy L.G."/>
        </authorList>
    </citation>
    <scope>NUCLEOTIDE SEQUENCE [LARGE SCALE GENOMIC DNA]</scope>
    <source>
        <strain evidence="4">Ar21-2</strain>
    </source>
</reference>
<proteinExistence type="predicted"/>
<dbReference type="SUPFAM" id="SSF52317">
    <property type="entry name" value="Class I glutamine amidotransferase-like"/>
    <property type="match status" value="1"/>
</dbReference>
<dbReference type="Gene3D" id="3.40.50.880">
    <property type="match status" value="1"/>
</dbReference>
<evidence type="ECO:0000313" key="3">
    <source>
        <dbReference type="EMBL" id="PBL03789.1"/>
    </source>
</evidence>
<accession>A0A2H3EMG0</accession>
<sequence length="298" mass="33402">MFPSTTCSLMALLFLTLLSTCTTPAFGEAARALVYTATVGFRHDSIPTAIQALQARGSVINVDFENTEDKGIFTEQGLERYDVVIFLSTTGEVLDDTGKTAFQNYLNNGGNFVGIHSASGTLNTTAFYGKELGEEYSEISYLVLFEPELDVCEGAYFDYHPELQNAVRPVIGPSQWASVDLTMLDEYRTRCARVTGAEGIEISCKSAQLSQDGLDKRIDAYCWLRGVYTAKGPSLSWKYLHPFVSPPGSTGGNRLGHEWEYHRAAVKEDFAQYRSNRTRRKYMERAERELSSQRHWVF</sequence>
<keyword evidence="1" id="KW-0732">Signal</keyword>
<dbReference type="Proteomes" id="UP000217790">
    <property type="component" value="Unassembled WGS sequence"/>
</dbReference>
<feature type="chain" id="PRO_5013904125" description="ThuA-like domain-containing protein" evidence="1">
    <location>
        <begin position="28"/>
        <end position="298"/>
    </location>
</feature>
<protein>
    <recommendedName>
        <fullName evidence="2">ThuA-like domain-containing protein</fullName>
    </recommendedName>
</protein>
<organism evidence="3 4">
    <name type="scientific">Armillaria gallica</name>
    <name type="common">Bulbous honey fungus</name>
    <name type="synonym">Armillaria bulbosa</name>
    <dbReference type="NCBI Taxonomy" id="47427"/>
    <lineage>
        <taxon>Eukaryota</taxon>
        <taxon>Fungi</taxon>
        <taxon>Dikarya</taxon>
        <taxon>Basidiomycota</taxon>
        <taxon>Agaricomycotina</taxon>
        <taxon>Agaricomycetes</taxon>
        <taxon>Agaricomycetidae</taxon>
        <taxon>Agaricales</taxon>
        <taxon>Marasmiineae</taxon>
        <taxon>Physalacriaceae</taxon>
        <taxon>Armillaria</taxon>
    </lineage>
</organism>
<dbReference type="OrthoDB" id="3482285at2759"/>
<feature type="domain" description="ThuA-like" evidence="2">
    <location>
        <begin position="31"/>
        <end position="168"/>
    </location>
</feature>
<dbReference type="PANTHER" id="PTHR40469:SF2">
    <property type="entry name" value="GALACTOSE-BINDING DOMAIN-LIKE SUPERFAMILY PROTEIN"/>
    <property type="match status" value="1"/>
</dbReference>
<dbReference type="Pfam" id="PF06283">
    <property type="entry name" value="ThuA"/>
    <property type="match status" value="1"/>
</dbReference>